<dbReference type="RefSeq" id="WP_143913103.1">
    <property type="nucleotide sequence ID" value="NZ_VLNT01000006.1"/>
</dbReference>
<protein>
    <submittedName>
        <fullName evidence="1">Uncharacterized protein</fullName>
    </submittedName>
</protein>
<dbReference type="Gene3D" id="3.30.460.40">
    <property type="match status" value="1"/>
</dbReference>
<reference evidence="1 2" key="1">
    <citation type="submission" date="2019-07" db="EMBL/GenBank/DDBJ databases">
        <authorList>
            <person name="Zhao L.H."/>
        </authorList>
    </citation>
    <scope>NUCLEOTIDE SEQUENCE [LARGE SCALE GENOMIC DNA]</scope>
    <source>
        <strain evidence="1 2">Co35</strain>
    </source>
</reference>
<comment type="caution">
    <text evidence="1">The sequence shown here is derived from an EMBL/GenBank/DDBJ whole genome shotgun (WGS) entry which is preliminary data.</text>
</comment>
<evidence type="ECO:0000313" key="2">
    <source>
        <dbReference type="Proteomes" id="UP000316988"/>
    </source>
</evidence>
<dbReference type="SUPFAM" id="SSF81301">
    <property type="entry name" value="Nucleotidyltransferase"/>
    <property type="match status" value="1"/>
</dbReference>
<dbReference type="Pfam" id="PF10706">
    <property type="entry name" value="Aminoglyc_resit"/>
    <property type="match status" value="1"/>
</dbReference>
<dbReference type="InterPro" id="IPR043519">
    <property type="entry name" value="NT_sf"/>
</dbReference>
<dbReference type="OrthoDB" id="4539099at2"/>
<sequence length="101" mass="11031">MPPDDENVRLYGPWEGRRPQDAAALLEDYPGPWWIAGGWAIEAFTGVPRPHGDLDIGIPRTDVPLLLAHLQGRLHVWAAAGSLTPLTTAAACRRRSKTGQL</sequence>
<gene>
    <name evidence="1" type="ORF">FNM00_08940</name>
</gene>
<evidence type="ECO:0000313" key="1">
    <source>
        <dbReference type="EMBL" id="TSD63048.1"/>
    </source>
</evidence>
<accession>A0A554S9L0</accession>
<dbReference type="EMBL" id="VLNT01000006">
    <property type="protein sequence ID" value="TSD63048.1"/>
    <property type="molecule type" value="Genomic_DNA"/>
</dbReference>
<dbReference type="AlphaFoldDB" id="A0A554S9L0"/>
<name>A0A554S9L0_9ACTN</name>
<keyword evidence="2" id="KW-1185">Reference proteome</keyword>
<dbReference type="Proteomes" id="UP000316988">
    <property type="component" value="Unassembled WGS sequence"/>
</dbReference>
<dbReference type="InterPro" id="IPR019646">
    <property type="entry name" value="Aminoglyc_AdlTrfase"/>
</dbReference>
<organism evidence="1 2">
    <name type="scientific">Aeromicrobium piscarium</name>
    <dbReference type="NCBI Taxonomy" id="2590901"/>
    <lineage>
        <taxon>Bacteria</taxon>
        <taxon>Bacillati</taxon>
        <taxon>Actinomycetota</taxon>
        <taxon>Actinomycetes</taxon>
        <taxon>Propionibacteriales</taxon>
        <taxon>Nocardioidaceae</taxon>
        <taxon>Aeromicrobium</taxon>
    </lineage>
</organism>
<proteinExistence type="predicted"/>